<reference evidence="2 3" key="1">
    <citation type="submission" date="2023-07" db="EMBL/GenBank/DDBJ databases">
        <title>Closed genoem sequence of Methanosarcinaceae archaeon Ac7.</title>
        <authorList>
            <person name="Poehlein A."/>
            <person name="Protasov E."/>
            <person name="Platt K."/>
            <person name="Reeh H."/>
            <person name="Daniel R."/>
            <person name="Brune A."/>
        </authorList>
    </citation>
    <scope>NUCLEOTIDE SEQUENCE [LARGE SCALE GENOMIC DNA]</scope>
    <source>
        <strain evidence="2 3">Ac7</strain>
    </source>
</reference>
<feature type="transmembrane region" description="Helical" evidence="1">
    <location>
        <begin position="82"/>
        <end position="105"/>
    </location>
</feature>
<feature type="transmembrane region" description="Helical" evidence="1">
    <location>
        <begin position="111"/>
        <end position="132"/>
    </location>
</feature>
<dbReference type="GeneID" id="89229164"/>
<feature type="transmembrane region" description="Helical" evidence="1">
    <location>
        <begin position="153"/>
        <end position="186"/>
    </location>
</feature>
<keyword evidence="1" id="KW-0812">Transmembrane</keyword>
<keyword evidence="1" id="KW-1133">Transmembrane helix</keyword>
<evidence type="ECO:0000256" key="1">
    <source>
        <dbReference type="SAM" id="Phobius"/>
    </source>
</evidence>
<dbReference type="AlphaFoldDB" id="A0AA97A2Y6"/>
<feature type="transmembrane region" description="Helical" evidence="1">
    <location>
        <begin position="27"/>
        <end position="52"/>
    </location>
</feature>
<evidence type="ECO:0000313" key="3">
    <source>
        <dbReference type="Proteomes" id="UP001303587"/>
    </source>
</evidence>
<protein>
    <submittedName>
        <fullName evidence="2">Uncharacterized protein</fullName>
    </submittedName>
</protein>
<proteinExistence type="predicted"/>
<accession>A0AA97A2Y6</accession>
<dbReference type="RefSeq" id="WP_338102606.1">
    <property type="nucleotide sequence ID" value="NZ_CP131060.1"/>
</dbReference>
<organism evidence="2 3">
    <name type="scientific">Methanolapillus millepedarum</name>
    <dbReference type="NCBI Taxonomy" id="3028296"/>
    <lineage>
        <taxon>Archaea</taxon>
        <taxon>Methanobacteriati</taxon>
        <taxon>Methanobacteriota</taxon>
        <taxon>Stenosarchaea group</taxon>
        <taxon>Methanomicrobia</taxon>
        <taxon>Methanosarcinales</taxon>
        <taxon>Methanosarcinaceae</taxon>
        <taxon>Methanolapillus</taxon>
    </lineage>
</organism>
<keyword evidence="3" id="KW-1185">Reference proteome</keyword>
<gene>
    <name evidence="2" type="ORF">MsAc7_00400</name>
</gene>
<dbReference type="Proteomes" id="UP001303587">
    <property type="component" value="Chromosome"/>
</dbReference>
<keyword evidence="1" id="KW-0472">Membrane</keyword>
<sequence length="204" mass="22958">MSFNSGLITTGLKKAWAAFIENVVALIVGLLITMIGSILIVTIAPLFYGFYYMCIKATRGEKVEIKDVFYGFKSLSVFIRSWIYFIIMIVIGIVLGIVMSLLNIIPYLGPIIGLILSIILYVFLMFSIYIYIMKPNENVIYAIKESVNIAKDNFLMVLVVAIISYLLIVIGMLLIIVWLVTIPLAFAFDAYMLKELKPAIKDES</sequence>
<name>A0AA97A2Y6_9EURY</name>
<evidence type="ECO:0000313" key="2">
    <source>
        <dbReference type="EMBL" id="WNY24518.1"/>
    </source>
</evidence>
<dbReference type="EMBL" id="CP131060">
    <property type="protein sequence ID" value="WNY24518.1"/>
    <property type="molecule type" value="Genomic_DNA"/>
</dbReference>